<name>A0A0P0WUP4_ORYSJ</name>
<dbReference type="AlphaFoldDB" id="A0A0P0WUP4"/>
<reference evidence="2" key="1">
    <citation type="journal article" date="2005" name="Nature">
        <title>The map-based sequence of the rice genome.</title>
        <authorList>
            <consortium name="International rice genome sequencing project (IRGSP)"/>
            <person name="Matsumoto T."/>
            <person name="Wu J."/>
            <person name="Kanamori H."/>
            <person name="Katayose Y."/>
            <person name="Fujisawa M."/>
            <person name="Namiki N."/>
            <person name="Mizuno H."/>
            <person name="Yamamoto K."/>
            <person name="Antonio B.A."/>
            <person name="Baba T."/>
            <person name="Sakata K."/>
            <person name="Nagamura Y."/>
            <person name="Aoki H."/>
            <person name="Arikawa K."/>
            <person name="Arita K."/>
            <person name="Bito T."/>
            <person name="Chiden Y."/>
            <person name="Fujitsuka N."/>
            <person name="Fukunaka R."/>
            <person name="Hamada M."/>
            <person name="Harada C."/>
            <person name="Hayashi A."/>
            <person name="Hijishita S."/>
            <person name="Honda M."/>
            <person name="Hosokawa S."/>
            <person name="Ichikawa Y."/>
            <person name="Idonuma A."/>
            <person name="Iijima M."/>
            <person name="Ikeda M."/>
            <person name="Ikeno M."/>
            <person name="Ito K."/>
            <person name="Ito S."/>
            <person name="Ito T."/>
            <person name="Ito Y."/>
            <person name="Ito Y."/>
            <person name="Iwabuchi A."/>
            <person name="Kamiya K."/>
            <person name="Karasawa W."/>
            <person name="Kurita K."/>
            <person name="Katagiri S."/>
            <person name="Kikuta A."/>
            <person name="Kobayashi H."/>
            <person name="Kobayashi N."/>
            <person name="Machita K."/>
            <person name="Maehara T."/>
            <person name="Masukawa M."/>
            <person name="Mizubayashi T."/>
            <person name="Mukai Y."/>
            <person name="Nagasaki H."/>
            <person name="Nagata Y."/>
            <person name="Naito S."/>
            <person name="Nakashima M."/>
            <person name="Nakama Y."/>
            <person name="Nakamichi Y."/>
            <person name="Nakamura M."/>
            <person name="Meguro A."/>
            <person name="Negishi M."/>
            <person name="Ohta I."/>
            <person name="Ohta T."/>
            <person name="Okamoto M."/>
            <person name="Ono N."/>
            <person name="Saji S."/>
            <person name="Sakaguchi M."/>
            <person name="Sakai K."/>
            <person name="Shibata M."/>
            <person name="Shimokawa T."/>
            <person name="Song J."/>
            <person name="Takazaki Y."/>
            <person name="Terasawa K."/>
            <person name="Tsugane M."/>
            <person name="Tsuji K."/>
            <person name="Ueda S."/>
            <person name="Waki K."/>
            <person name="Yamagata H."/>
            <person name="Yamamoto M."/>
            <person name="Yamamoto S."/>
            <person name="Yamane H."/>
            <person name="Yoshiki S."/>
            <person name="Yoshihara R."/>
            <person name="Yukawa K."/>
            <person name="Zhong H."/>
            <person name="Yano M."/>
            <person name="Yuan Q."/>
            <person name="Ouyang S."/>
            <person name="Liu J."/>
            <person name="Jones K.M."/>
            <person name="Gansberger K."/>
            <person name="Moffat K."/>
            <person name="Hill J."/>
            <person name="Bera J."/>
            <person name="Fadrosh D."/>
            <person name="Jin S."/>
            <person name="Johri S."/>
            <person name="Kim M."/>
            <person name="Overton L."/>
            <person name="Reardon M."/>
            <person name="Tsitrin T."/>
            <person name="Vuong H."/>
            <person name="Weaver B."/>
            <person name="Ciecko A."/>
            <person name="Tallon L."/>
            <person name="Jackson J."/>
            <person name="Pai G."/>
            <person name="Aken S.V."/>
            <person name="Utterback T."/>
            <person name="Reidmuller S."/>
            <person name="Feldblyum T."/>
            <person name="Hsiao J."/>
            <person name="Zismann V."/>
            <person name="Iobst S."/>
            <person name="de Vazeille A.R."/>
            <person name="Buell C.R."/>
            <person name="Ying K."/>
            <person name="Li Y."/>
            <person name="Lu T."/>
            <person name="Huang Y."/>
            <person name="Zhao Q."/>
            <person name="Feng Q."/>
            <person name="Zhang L."/>
            <person name="Zhu J."/>
            <person name="Weng Q."/>
            <person name="Mu J."/>
            <person name="Lu Y."/>
            <person name="Fan D."/>
            <person name="Liu Y."/>
            <person name="Guan J."/>
            <person name="Zhang Y."/>
            <person name="Yu S."/>
            <person name="Liu X."/>
            <person name="Zhang Y."/>
            <person name="Hong G."/>
            <person name="Han B."/>
            <person name="Choisne N."/>
            <person name="Demange N."/>
            <person name="Orjeda G."/>
            <person name="Samain S."/>
            <person name="Cattolico L."/>
            <person name="Pelletier E."/>
            <person name="Couloux A."/>
            <person name="Segurens B."/>
            <person name="Wincker P."/>
            <person name="D'Hont A."/>
            <person name="Scarpelli C."/>
            <person name="Weissenbach J."/>
            <person name="Salanoubat M."/>
            <person name="Quetier F."/>
            <person name="Yu Y."/>
            <person name="Kim H.R."/>
            <person name="Rambo T."/>
            <person name="Currie J."/>
            <person name="Collura K."/>
            <person name="Luo M."/>
            <person name="Yang T."/>
            <person name="Ammiraju J.S.S."/>
            <person name="Engler F."/>
            <person name="Soderlund C."/>
            <person name="Wing R.A."/>
            <person name="Palmer L.E."/>
            <person name="de la Bastide M."/>
            <person name="Spiegel L."/>
            <person name="Nascimento L."/>
            <person name="Zutavern T."/>
            <person name="O'Shaughnessy A."/>
            <person name="Dike S."/>
            <person name="Dedhia N."/>
            <person name="Preston R."/>
            <person name="Balija V."/>
            <person name="McCombie W.R."/>
            <person name="Chow T."/>
            <person name="Chen H."/>
            <person name="Chung M."/>
            <person name="Chen C."/>
            <person name="Shaw J."/>
            <person name="Wu H."/>
            <person name="Hsiao K."/>
            <person name="Chao Y."/>
            <person name="Chu M."/>
            <person name="Cheng C."/>
            <person name="Hour A."/>
            <person name="Lee P."/>
            <person name="Lin S."/>
            <person name="Lin Y."/>
            <person name="Liou J."/>
            <person name="Liu S."/>
            <person name="Hsing Y."/>
            <person name="Raghuvanshi S."/>
            <person name="Mohanty A."/>
            <person name="Bharti A.K."/>
            <person name="Gaur A."/>
            <person name="Gupta V."/>
            <person name="Kumar D."/>
            <person name="Ravi V."/>
            <person name="Vij S."/>
            <person name="Kapur A."/>
            <person name="Khurana P."/>
            <person name="Khurana P."/>
            <person name="Khurana J.P."/>
            <person name="Tyagi A.K."/>
            <person name="Gaikwad K."/>
            <person name="Singh A."/>
            <person name="Dalal V."/>
            <person name="Srivastava S."/>
            <person name="Dixit A."/>
            <person name="Pal A.K."/>
            <person name="Ghazi I.A."/>
            <person name="Yadav M."/>
            <person name="Pandit A."/>
            <person name="Bhargava A."/>
            <person name="Sureshbabu K."/>
            <person name="Batra K."/>
            <person name="Sharma T.R."/>
            <person name="Mohapatra T."/>
            <person name="Singh N.K."/>
            <person name="Messing J."/>
            <person name="Nelson A.B."/>
            <person name="Fuks G."/>
            <person name="Kavchok S."/>
            <person name="Keizer G."/>
            <person name="Linton E."/>
            <person name="Llaca V."/>
            <person name="Song R."/>
            <person name="Tanyolac B."/>
            <person name="Young S."/>
            <person name="Ho-Il K."/>
            <person name="Hahn J.H."/>
            <person name="Sangsakoo G."/>
            <person name="Vanavichit A."/>
            <person name="de Mattos Luiz.A.T."/>
            <person name="Zimmer P.D."/>
            <person name="Malone G."/>
            <person name="Dellagostin O."/>
            <person name="de Oliveira A.C."/>
            <person name="Bevan M."/>
            <person name="Bancroft I."/>
            <person name="Minx P."/>
            <person name="Cordum H."/>
            <person name="Wilson R."/>
            <person name="Cheng Z."/>
            <person name="Jin W."/>
            <person name="Jiang J."/>
            <person name="Leong S.A."/>
            <person name="Iwama H."/>
            <person name="Gojobori T."/>
            <person name="Itoh T."/>
            <person name="Niimura Y."/>
            <person name="Fujii Y."/>
            <person name="Habara T."/>
            <person name="Sakai H."/>
            <person name="Sato Y."/>
            <person name="Wilson G."/>
            <person name="Kumar K."/>
            <person name="McCouch S."/>
            <person name="Juretic N."/>
            <person name="Hoen D."/>
            <person name="Wright S."/>
            <person name="Bruskiewich R."/>
            <person name="Bureau T."/>
            <person name="Miyao A."/>
            <person name="Hirochika H."/>
            <person name="Nishikawa T."/>
            <person name="Kadowaki K."/>
            <person name="Sugiura M."/>
            <person name="Burr B."/>
            <person name="Sasaki T."/>
        </authorList>
    </citation>
    <scope>NUCLEOTIDE SEQUENCE [LARGE SCALE GENOMIC DNA]</scope>
    <source>
        <strain evidence="2">cv. Nipponbare</strain>
    </source>
</reference>
<dbReference type="InParanoid" id="A0A0P0WUP4"/>
<reference evidence="1 2" key="2">
    <citation type="journal article" date="2013" name="Plant Cell Physiol.">
        <title>Rice Annotation Project Database (RAP-DB): an integrative and interactive database for rice genomics.</title>
        <authorList>
            <person name="Sakai H."/>
            <person name="Lee S.S."/>
            <person name="Tanaka T."/>
            <person name="Numa H."/>
            <person name="Kim J."/>
            <person name="Kawahara Y."/>
            <person name="Wakimoto H."/>
            <person name="Yang C.C."/>
            <person name="Iwamoto M."/>
            <person name="Abe T."/>
            <person name="Yamada Y."/>
            <person name="Muto A."/>
            <person name="Inokuchi H."/>
            <person name="Ikemura T."/>
            <person name="Matsumoto T."/>
            <person name="Sasaki T."/>
            <person name="Itoh T."/>
        </authorList>
    </citation>
    <scope>NUCLEOTIDE SEQUENCE [LARGE SCALE GENOMIC DNA]</scope>
    <source>
        <strain evidence="2">cv. Nipponbare</strain>
    </source>
</reference>
<protein>
    <submittedName>
        <fullName evidence="1">Os06g0229500 protein</fullName>
    </submittedName>
</protein>
<accession>A0A0P0WUP4</accession>
<gene>
    <name evidence="1" type="ordered locus">Os06g0229500</name>
    <name evidence="1" type="ORF">OSNPB_060229500</name>
</gene>
<organism evidence="1 2">
    <name type="scientific">Oryza sativa subsp. japonica</name>
    <name type="common">Rice</name>
    <dbReference type="NCBI Taxonomy" id="39947"/>
    <lineage>
        <taxon>Eukaryota</taxon>
        <taxon>Viridiplantae</taxon>
        <taxon>Streptophyta</taxon>
        <taxon>Embryophyta</taxon>
        <taxon>Tracheophyta</taxon>
        <taxon>Spermatophyta</taxon>
        <taxon>Magnoliopsida</taxon>
        <taxon>Liliopsida</taxon>
        <taxon>Poales</taxon>
        <taxon>Poaceae</taxon>
        <taxon>BOP clade</taxon>
        <taxon>Oryzoideae</taxon>
        <taxon>Oryzeae</taxon>
        <taxon>Oryzinae</taxon>
        <taxon>Oryza</taxon>
        <taxon>Oryza sativa</taxon>
    </lineage>
</organism>
<dbReference type="EMBL" id="AP014962">
    <property type="protein sequence ID" value="BAS96899.1"/>
    <property type="molecule type" value="Genomic_DNA"/>
</dbReference>
<dbReference type="Proteomes" id="UP000059680">
    <property type="component" value="Chromosome 6"/>
</dbReference>
<evidence type="ECO:0000313" key="1">
    <source>
        <dbReference type="EMBL" id="BAS96899.1"/>
    </source>
</evidence>
<dbReference type="PaxDb" id="39947-A0A0P0WUP4"/>
<sequence length="127" mass="14193">MAPVVSAVGTKTLRRCSIKRLPLARKVWPWTEQPIFGWTSCSMSRRQRDGGWHPSWHPPWSRGSFRKCRPSFLPLTASSSTLCHRPSCRSPHQLLPGHDLPICAASGGQKASFMVVVVSTVETKTLR</sequence>
<proteinExistence type="predicted"/>
<keyword evidence="2" id="KW-1185">Reference proteome</keyword>
<reference evidence="1 2" key="3">
    <citation type="journal article" date="2013" name="Rice">
        <title>Improvement of the Oryza sativa Nipponbare reference genome using next generation sequence and optical map data.</title>
        <authorList>
            <person name="Kawahara Y."/>
            <person name="de la Bastide M."/>
            <person name="Hamilton J.P."/>
            <person name="Kanamori H."/>
            <person name="McCombie W.R."/>
            <person name="Ouyang S."/>
            <person name="Schwartz D.C."/>
            <person name="Tanaka T."/>
            <person name="Wu J."/>
            <person name="Zhou S."/>
            <person name="Childs K.L."/>
            <person name="Davidson R.M."/>
            <person name="Lin H."/>
            <person name="Quesada-Ocampo L."/>
            <person name="Vaillancourt B."/>
            <person name="Sakai H."/>
            <person name="Lee S.S."/>
            <person name="Kim J."/>
            <person name="Numa H."/>
            <person name="Itoh T."/>
            <person name="Buell C.R."/>
            <person name="Matsumoto T."/>
        </authorList>
    </citation>
    <scope>NUCLEOTIDE SEQUENCE [LARGE SCALE GENOMIC DNA]</scope>
    <source>
        <strain evidence="2">cv. Nipponbare</strain>
    </source>
</reference>
<evidence type="ECO:0000313" key="2">
    <source>
        <dbReference type="Proteomes" id="UP000059680"/>
    </source>
</evidence>